<proteinExistence type="predicted"/>
<keyword evidence="3" id="KW-1185">Reference proteome</keyword>
<dbReference type="Proteomes" id="UP000054279">
    <property type="component" value="Unassembled WGS sequence"/>
</dbReference>
<sequence>MEPPDCGLPTIRLALVPVITATSGVILILRVNAIYSKEKWVKWLVKVVYVGQIGAAIFSIYEDNSNNDAFADLCQPLDELVLNNPTSLLPLFLSSISFDLVIFYLTLRKGLEARAKGTGSTLLKVLVRGGNLYFMSLLLVNFINVLVIALTVKSFGDQGLDDYFPWIGDYIGNINVQLTSVITSVIVSHLFLDLREAAYHSQKSYNNPSAITATVGEWFNFNQSESGQSDPSGSNIQPGCRTRENRFIGQRTLQDLMGYDDFAVDLQYFDDGDYSSTSEDKEAFLKEDFEVGV</sequence>
<feature type="transmembrane region" description="Helical" evidence="1">
    <location>
        <begin position="170"/>
        <end position="192"/>
    </location>
</feature>
<feature type="transmembrane region" description="Helical" evidence="1">
    <location>
        <begin position="43"/>
        <end position="61"/>
    </location>
</feature>
<keyword evidence="1" id="KW-0812">Transmembrane</keyword>
<feature type="transmembrane region" description="Helical" evidence="1">
    <location>
        <begin position="132"/>
        <end position="150"/>
    </location>
</feature>
<keyword evidence="1" id="KW-0472">Membrane</keyword>
<accession>A0A0C9UY25</accession>
<feature type="transmembrane region" description="Helical" evidence="1">
    <location>
        <begin position="88"/>
        <end position="107"/>
    </location>
</feature>
<evidence type="ECO:0000256" key="1">
    <source>
        <dbReference type="SAM" id="Phobius"/>
    </source>
</evidence>
<dbReference type="EMBL" id="KN837271">
    <property type="protein sequence ID" value="KIJ29990.1"/>
    <property type="molecule type" value="Genomic_DNA"/>
</dbReference>
<evidence type="ECO:0000313" key="2">
    <source>
        <dbReference type="EMBL" id="KIJ29990.1"/>
    </source>
</evidence>
<evidence type="ECO:0000313" key="3">
    <source>
        <dbReference type="Proteomes" id="UP000054279"/>
    </source>
</evidence>
<reference evidence="2 3" key="1">
    <citation type="submission" date="2014-06" db="EMBL/GenBank/DDBJ databases">
        <title>Evolutionary Origins and Diversification of the Mycorrhizal Mutualists.</title>
        <authorList>
            <consortium name="DOE Joint Genome Institute"/>
            <consortium name="Mycorrhizal Genomics Consortium"/>
            <person name="Kohler A."/>
            <person name="Kuo A."/>
            <person name="Nagy L.G."/>
            <person name="Floudas D."/>
            <person name="Copeland A."/>
            <person name="Barry K.W."/>
            <person name="Cichocki N."/>
            <person name="Veneault-Fourrey C."/>
            <person name="LaButti K."/>
            <person name="Lindquist E.A."/>
            <person name="Lipzen A."/>
            <person name="Lundell T."/>
            <person name="Morin E."/>
            <person name="Murat C."/>
            <person name="Riley R."/>
            <person name="Ohm R."/>
            <person name="Sun H."/>
            <person name="Tunlid A."/>
            <person name="Henrissat B."/>
            <person name="Grigoriev I.V."/>
            <person name="Hibbett D.S."/>
            <person name="Martin F."/>
        </authorList>
    </citation>
    <scope>NUCLEOTIDE SEQUENCE [LARGE SCALE GENOMIC DNA]</scope>
    <source>
        <strain evidence="2 3">SS14</strain>
    </source>
</reference>
<feature type="transmembrane region" description="Helical" evidence="1">
    <location>
        <begin position="12"/>
        <end position="31"/>
    </location>
</feature>
<dbReference type="OrthoDB" id="2686513at2759"/>
<dbReference type="HOGENOM" id="CLU_035509_2_1_1"/>
<protein>
    <submittedName>
        <fullName evidence="2">Uncharacterized protein</fullName>
    </submittedName>
</protein>
<keyword evidence="1" id="KW-1133">Transmembrane helix</keyword>
<organism evidence="2 3">
    <name type="scientific">Sphaerobolus stellatus (strain SS14)</name>
    <dbReference type="NCBI Taxonomy" id="990650"/>
    <lineage>
        <taxon>Eukaryota</taxon>
        <taxon>Fungi</taxon>
        <taxon>Dikarya</taxon>
        <taxon>Basidiomycota</taxon>
        <taxon>Agaricomycotina</taxon>
        <taxon>Agaricomycetes</taxon>
        <taxon>Phallomycetidae</taxon>
        <taxon>Geastrales</taxon>
        <taxon>Sphaerobolaceae</taxon>
        <taxon>Sphaerobolus</taxon>
    </lineage>
</organism>
<name>A0A0C9UY25_SPHS4</name>
<gene>
    <name evidence="2" type="ORF">M422DRAFT_268555</name>
</gene>
<dbReference type="AlphaFoldDB" id="A0A0C9UY25"/>